<sequence>MAADARADHGTKKRKTGEAAPAQGPKSAKKHRVTQPQPSSSLVEPHEAVLAQLAPHYDALPVSVISSTPIGKRTAYVTRHLLATADKPRVALLYARTTDVCKLITVVEQCKRVLGEEGKSWYQYNQLFTSQSEAKKRDVIEETVLERNSQDSHGDGDGDGFETMGSRFERAVAPRPPTHVCKSMRVFLAVGPVPELKAKDDITLQSSDETKP</sequence>
<dbReference type="AlphaFoldDB" id="A0A8K0SVL6"/>
<dbReference type="EMBL" id="JAGPNK010000002">
    <property type="protein sequence ID" value="KAH7326018.1"/>
    <property type="molecule type" value="Genomic_DNA"/>
</dbReference>
<dbReference type="OrthoDB" id="424402at2759"/>
<evidence type="ECO:0000256" key="1">
    <source>
        <dbReference type="SAM" id="MobiDB-lite"/>
    </source>
</evidence>
<feature type="region of interest" description="Disordered" evidence="1">
    <location>
        <begin position="1"/>
        <end position="44"/>
    </location>
</feature>
<proteinExistence type="predicted"/>
<feature type="compositionally biased region" description="Basic and acidic residues" evidence="1">
    <location>
        <begin position="145"/>
        <end position="156"/>
    </location>
</feature>
<protein>
    <recommendedName>
        <fullName evidence="4">DNA/RNA-binding protein Alba-like domain-containing protein</fullName>
    </recommendedName>
</protein>
<gene>
    <name evidence="2" type="ORF">B0I35DRAFT_474722</name>
</gene>
<name>A0A8K0SVL6_9HYPO</name>
<feature type="compositionally biased region" description="Basic and acidic residues" evidence="1">
    <location>
        <begin position="1"/>
        <end position="10"/>
    </location>
</feature>
<feature type="region of interest" description="Disordered" evidence="1">
    <location>
        <begin position="145"/>
        <end position="164"/>
    </location>
</feature>
<evidence type="ECO:0008006" key="4">
    <source>
        <dbReference type="Google" id="ProtNLM"/>
    </source>
</evidence>
<evidence type="ECO:0000313" key="2">
    <source>
        <dbReference type="EMBL" id="KAH7326018.1"/>
    </source>
</evidence>
<accession>A0A8K0SVL6</accession>
<reference evidence="2" key="1">
    <citation type="journal article" date="2021" name="Nat. Commun.">
        <title>Genetic determinants of endophytism in the Arabidopsis root mycobiome.</title>
        <authorList>
            <person name="Mesny F."/>
            <person name="Miyauchi S."/>
            <person name="Thiergart T."/>
            <person name="Pickel B."/>
            <person name="Atanasova L."/>
            <person name="Karlsson M."/>
            <person name="Huettel B."/>
            <person name="Barry K.W."/>
            <person name="Haridas S."/>
            <person name="Chen C."/>
            <person name="Bauer D."/>
            <person name="Andreopoulos W."/>
            <person name="Pangilinan J."/>
            <person name="LaButti K."/>
            <person name="Riley R."/>
            <person name="Lipzen A."/>
            <person name="Clum A."/>
            <person name="Drula E."/>
            <person name="Henrissat B."/>
            <person name="Kohler A."/>
            <person name="Grigoriev I.V."/>
            <person name="Martin F.M."/>
            <person name="Hacquard S."/>
        </authorList>
    </citation>
    <scope>NUCLEOTIDE SEQUENCE</scope>
    <source>
        <strain evidence="2">MPI-CAGE-CH-0235</strain>
    </source>
</reference>
<comment type="caution">
    <text evidence="2">The sequence shown here is derived from an EMBL/GenBank/DDBJ whole genome shotgun (WGS) entry which is preliminary data.</text>
</comment>
<organism evidence="2 3">
    <name type="scientific">Stachybotrys elegans</name>
    <dbReference type="NCBI Taxonomy" id="80388"/>
    <lineage>
        <taxon>Eukaryota</taxon>
        <taxon>Fungi</taxon>
        <taxon>Dikarya</taxon>
        <taxon>Ascomycota</taxon>
        <taxon>Pezizomycotina</taxon>
        <taxon>Sordariomycetes</taxon>
        <taxon>Hypocreomycetidae</taxon>
        <taxon>Hypocreales</taxon>
        <taxon>Stachybotryaceae</taxon>
        <taxon>Stachybotrys</taxon>
    </lineage>
</organism>
<keyword evidence="3" id="KW-1185">Reference proteome</keyword>
<evidence type="ECO:0000313" key="3">
    <source>
        <dbReference type="Proteomes" id="UP000813444"/>
    </source>
</evidence>
<dbReference type="Proteomes" id="UP000813444">
    <property type="component" value="Unassembled WGS sequence"/>
</dbReference>